<evidence type="ECO:0000256" key="1">
    <source>
        <dbReference type="ARBA" id="ARBA00008591"/>
    </source>
</evidence>
<evidence type="ECO:0000313" key="2">
    <source>
        <dbReference type="EMBL" id="SDN32745.1"/>
    </source>
</evidence>
<evidence type="ECO:0000313" key="3">
    <source>
        <dbReference type="Proteomes" id="UP000199602"/>
    </source>
</evidence>
<dbReference type="AlphaFoldDB" id="A0A1H0AH33"/>
<dbReference type="Gene3D" id="1.20.58.220">
    <property type="entry name" value="Phosphate transport system protein phou homolog 2, domain 2"/>
    <property type="match status" value="1"/>
</dbReference>
<dbReference type="Pfam" id="PF01865">
    <property type="entry name" value="PhoU_div"/>
    <property type="match status" value="1"/>
</dbReference>
<organism evidence="2 3">
    <name type="scientific">Desulfonauticus submarinus</name>
    <dbReference type="NCBI Taxonomy" id="206665"/>
    <lineage>
        <taxon>Bacteria</taxon>
        <taxon>Pseudomonadati</taxon>
        <taxon>Thermodesulfobacteriota</taxon>
        <taxon>Desulfovibrionia</taxon>
        <taxon>Desulfovibrionales</taxon>
        <taxon>Desulfonauticaceae</taxon>
        <taxon>Desulfonauticus</taxon>
    </lineage>
</organism>
<dbReference type="PANTHER" id="PTHR36536">
    <property type="entry name" value="UPF0111 PROTEIN HI_1603"/>
    <property type="match status" value="1"/>
</dbReference>
<dbReference type="RefSeq" id="WP_092062609.1">
    <property type="nucleotide sequence ID" value="NZ_FNIN01000001.1"/>
</dbReference>
<comment type="similarity">
    <text evidence="1">Belongs to the UPF0111 family.</text>
</comment>
<dbReference type="Proteomes" id="UP000199602">
    <property type="component" value="Unassembled WGS sequence"/>
</dbReference>
<reference evidence="2 3" key="1">
    <citation type="submission" date="2016-10" db="EMBL/GenBank/DDBJ databases">
        <authorList>
            <person name="de Groot N.N."/>
        </authorList>
    </citation>
    <scope>NUCLEOTIDE SEQUENCE [LARGE SCALE GENOMIC DNA]</scope>
    <source>
        <strain evidence="2 3">DSM 15269</strain>
    </source>
</reference>
<protein>
    <recommendedName>
        <fullName evidence="4">TIGR00153 family protein</fullName>
    </recommendedName>
</protein>
<dbReference type="InterPro" id="IPR038078">
    <property type="entry name" value="PhoU-like_sf"/>
</dbReference>
<dbReference type="OrthoDB" id="9767431at2"/>
<dbReference type="PANTHER" id="PTHR36536:SF3">
    <property type="entry name" value="UPF0111 PROTEIN HI_1603"/>
    <property type="match status" value="1"/>
</dbReference>
<dbReference type="STRING" id="206665.SAMN04488516_101410"/>
<dbReference type="InterPro" id="IPR018445">
    <property type="entry name" value="Put_Phosphate_transp_reg"/>
</dbReference>
<evidence type="ECO:0008006" key="4">
    <source>
        <dbReference type="Google" id="ProtNLM"/>
    </source>
</evidence>
<gene>
    <name evidence="2" type="ORF">SAMN04488516_101410</name>
</gene>
<sequence length="226" mass="25946">MKLLKLPLFGLLAPKSPMEKLVEHYDKIAGCVKIIKESLECYVSGGGACREFQDLWEEIDSIENHADKIKRNIRNHLPRSMFMAVDKTLFLNYTKAQDNILDSGQDALQWLGMRRVVISEGFQKDLIFLIDEVSTATELLGPALKATIALVHGESLDREGTKEHYRNIRAQRHKIQKTAREITIKIYNSELDFKDIYQLIHFVQCLDNMAHNCENCADILRAMIAR</sequence>
<name>A0A1H0AH33_9BACT</name>
<accession>A0A1H0AH33</accession>
<dbReference type="EMBL" id="FNIN01000001">
    <property type="protein sequence ID" value="SDN32745.1"/>
    <property type="molecule type" value="Genomic_DNA"/>
</dbReference>
<keyword evidence="3" id="KW-1185">Reference proteome</keyword>
<proteinExistence type="inferred from homology"/>
<dbReference type="InterPro" id="IPR002727">
    <property type="entry name" value="DUF47"/>
</dbReference>